<feature type="transmembrane region" description="Helical" evidence="2">
    <location>
        <begin position="92"/>
        <end position="113"/>
    </location>
</feature>
<feature type="transmembrane region" description="Helical" evidence="2">
    <location>
        <begin position="56"/>
        <end position="80"/>
    </location>
</feature>
<evidence type="ECO:0000313" key="5">
    <source>
        <dbReference type="Proteomes" id="UP001239019"/>
    </source>
</evidence>
<proteinExistence type="inferred from homology"/>
<dbReference type="SUPFAM" id="SSF51735">
    <property type="entry name" value="NAD(P)-binding Rossmann-fold domains"/>
    <property type="match status" value="2"/>
</dbReference>
<dbReference type="EMBL" id="JAVDDT010000004">
    <property type="protein sequence ID" value="MDQ2069893.1"/>
    <property type="molecule type" value="Genomic_DNA"/>
</dbReference>
<organism evidence="4 5">
    <name type="scientific">Natronospira bacteriovora</name>
    <dbReference type="NCBI Taxonomy" id="3069753"/>
    <lineage>
        <taxon>Bacteria</taxon>
        <taxon>Pseudomonadati</taxon>
        <taxon>Pseudomonadota</taxon>
        <taxon>Gammaproteobacteria</taxon>
        <taxon>Natronospirales</taxon>
        <taxon>Natronospiraceae</taxon>
        <taxon>Natronospira</taxon>
    </lineage>
</organism>
<protein>
    <submittedName>
        <fullName evidence="4">Nucleoside-diphosphate sugar epimerase/dehydratase</fullName>
    </submittedName>
</protein>
<dbReference type="Proteomes" id="UP001239019">
    <property type="component" value="Unassembled WGS sequence"/>
</dbReference>
<dbReference type="InterPro" id="IPR051203">
    <property type="entry name" value="Polysaccharide_Synthase-Rel"/>
</dbReference>
<dbReference type="InterPro" id="IPR003869">
    <property type="entry name" value="Polysac_CapD-like"/>
</dbReference>
<dbReference type="CDD" id="cd05237">
    <property type="entry name" value="UDP_invert_4-6DH_SDR_e"/>
    <property type="match status" value="1"/>
</dbReference>
<comment type="similarity">
    <text evidence="1">Belongs to the polysaccharide synthase family.</text>
</comment>
<dbReference type="Pfam" id="PF13727">
    <property type="entry name" value="CoA_binding_3"/>
    <property type="match status" value="1"/>
</dbReference>
<dbReference type="PANTHER" id="PTHR43318:SF1">
    <property type="entry name" value="POLYSACCHARIDE BIOSYNTHESIS PROTEIN EPSC-RELATED"/>
    <property type="match status" value="1"/>
</dbReference>
<keyword evidence="2" id="KW-0812">Transmembrane</keyword>
<dbReference type="Gene3D" id="3.40.50.720">
    <property type="entry name" value="NAD(P)-binding Rossmann-like Domain"/>
    <property type="match status" value="2"/>
</dbReference>
<name>A0ABU0W7I0_9GAMM</name>
<comment type="caution">
    <text evidence="4">The sequence shown here is derived from an EMBL/GenBank/DDBJ whole genome shotgun (WGS) entry which is preliminary data.</text>
</comment>
<feature type="transmembrane region" description="Helical" evidence="2">
    <location>
        <begin position="125"/>
        <end position="142"/>
    </location>
</feature>
<accession>A0ABU0W7I0</accession>
<evidence type="ECO:0000313" key="4">
    <source>
        <dbReference type="EMBL" id="MDQ2069893.1"/>
    </source>
</evidence>
<feature type="domain" description="Polysaccharide biosynthesis protein CapD-like" evidence="3">
    <location>
        <begin position="299"/>
        <end position="582"/>
    </location>
</feature>
<evidence type="ECO:0000256" key="2">
    <source>
        <dbReference type="SAM" id="Phobius"/>
    </source>
</evidence>
<reference evidence="4 5" key="1">
    <citation type="submission" date="2023-08" db="EMBL/GenBank/DDBJ databases">
        <title>Whole-genome sequencing of halo(alkali)philic microorganisms from hypersaline lakes.</title>
        <authorList>
            <person name="Sorokin D.Y."/>
            <person name="Abbas B."/>
            <person name="Merkel A.Y."/>
        </authorList>
    </citation>
    <scope>NUCLEOTIDE SEQUENCE [LARGE SCALE GENOMIC DNA]</scope>
    <source>
        <strain evidence="4 5">AB-CW4</strain>
    </source>
</reference>
<evidence type="ECO:0000259" key="3">
    <source>
        <dbReference type="Pfam" id="PF02719"/>
    </source>
</evidence>
<dbReference type="InterPro" id="IPR036291">
    <property type="entry name" value="NAD(P)-bd_dom_sf"/>
</dbReference>
<gene>
    <name evidence="4" type="ORF">RBH19_08410</name>
</gene>
<sequence length="638" mass="70492">MSRQLFSRLVSGWRPAPGWSWRRFAIMAHDAAWIPLVLFIAYQLRLNFGEIPAHLLPGLLALIAFATPIQALSFWVFGCYRGVWRFASMPDLIRLGKAIAVGTAVTMLCLFLFNRLAGVPRSVLILYPILLLVATGGPRAIYRILRERGRRYVSGPMSERALVVGAGRGGELLVRDLVRNTAIQPVALLDDDPAKLGEEIHGVRVRGHLDDLPRLARRFNATLVIIAMPSATRATFKRVVALAADARIPCRTMPSLDELLRSDSSAAEVRPVLVEDLLGRESINLDDDSIRQDLQGRRVLVTGAGGSIGSELCRRLLSYGAEKLIVLDHSEYNLYRIDHELMTTGGARRVEAVLTDTRDRRALEEAFARYRPDVVFHAGAFKHVPLLEQNVLSAVDNNVFGTRNVADLAVAHGVGRVVLISTDKTVNPTNVMGATKRVAELYCQMLNRQSEGTRFVVTRFGNVLESAGSVIPLFRRQIEAGGPVTVTHPEVRRYFMTLEEATGLILQASAISRGGEVYVLDMGEPIAIRELAESMIRLYGHVPGQDVEIQYTGLRPGEKLQEELFYESESLQGTVHPKLLLAREPGAEDSKLLDSLGRLESAVASRHESKALSLLHDIVPGFQILRIEAPPARLKIAQ</sequence>
<feature type="transmembrane region" description="Helical" evidence="2">
    <location>
        <begin position="21"/>
        <end position="44"/>
    </location>
</feature>
<keyword evidence="5" id="KW-1185">Reference proteome</keyword>
<dbReference type="Pfam" id="PF02719">
    <property type="entry name" value="Polysacc_synt_2"/>
    <property type="match status" value="1"/>
</dbReference>
<dbReference type="RefSeq" id="WP_306728387.1">
    <property type="nucleotide sequence ID" value="NZ_JAVDDT010000004.1"/>
</dbReference>
<keyword evidence="2" id="KW-0472">Membrane</keyword>
<keyword evidence="2" id="KW-1133">Transmembrane helix</keyword>
<dbReference type="PANTHER" id="PTHR43318">
    <property type="entry name" value="UDP-N-ACETYLGLUCOSAMINE 4,6-DEHYDRATASE"/>
    <property type="match status" value="1"/>
</dbReference>
<evidence type="ECO:0000256" key="1">
    <source>
        <dbReference type="ARBA" id="ARBA00007430"/>
    </source>
</evidence>